<evidence type="ECO:0000256" key="2">
    <source>
        <dbReference type="ARBA" id="ARBA00005046"/>
    </source>
</evidence>
<keyword evidence="10" id="KW-1185">Reference proteome</keyword>
<dbReference type="InterPro" id="IPR036688">
    <property type="entry name" value="MoeA_C_domain_IV_sf"/>
</dbReference>
<dbReference type="GO" id="GO:0006777">
    <property type="term" value="P:Mo-molybdopterin cofactor biosynthetic process"/>
    <property type="evidence" value="ECO:0007669"/>
    <property type="project" value="UniProtKB-UniRule"/>
</dbReference>
<dbReference type="Gene3D" id="3.90.105.10">
    <property type="entry name" value="Molybdopterin biosynthesis moea protein, domain 2"/>
    <property type="match status" value="1"/>
</dbReference>
<dbReference type="GO" id="GO:0046872">
    <property type="term" value="F:metal ion binding"/>
    <property type="evidence" value="ECO:0007669"/>
    <property type="project" value="UniProtKB-UniRule"/>
</dbReference>
<dbReference type="GO" id="GO:0005829">
    <property type="term" value="C:cytosol"/>
    <property type="evidence" value="ECO:0007669"/>
    <property type="project" value="TreeGrafter"/>
</dbReference>
<dbReference type="SMART" id="SM00852">
    <property type="entry name" value="MoCF_biosynth"/>
    <property type="match status" value="1"/>
</dbReference>
<name>A0A2C8YS06_9MICO</name>
<evidence type="ECO:0000256" key="6">
    <source>
        <dbReference type="ARBA" id="ARBA00047317"/>
    </source>
</evidence>
<gene>
    <name evidence="9" type="ORF">SAMN06296378_0548</name>
</gene>
<keyword evidence="7" id="KW-0808">Transferase</keyword>
<dbReference type="Gene3D" id="3.40.980.10">
    <property type="entry name" value="MoaB/Mog-like domain"/>
    <property type="match status" value="1"/>
</dbReference>
<keyword evidence="7" id="KW-0479">Metal-binding</keyword>
<comment type="pathway">
    <text evidence="2 7">Cofactor biosynthesis; molybdopterin biosynthesis.</text>
</comment>
<proteinExistence type="inferred from homology"/>
<comment type="similarity">
    <text evidence="3 7">Belongs to the MoeA family.</text>
</comment>
<comment type="catalytic activity">
    <reaction evidence="6">
        <text>adenylyl-molybdopterin + molybdate = Mo-molybdopterin + AMP + H(+)</text>
        <dbReference type="Rhea" id="RHEA:35047"/>
        <dbReference type="ChEBI" id="CHEBI:15378"/>
        <dbReference type="ChEBI" id="CHEBI:36264"/>
        <dbReference type="ChEBI" id="CHEBI:62727"/>
        <dbReference type="ChEBI" id="CHEBI:71302"/>
        <dbReference type="ChEBI" id="CHEBI:456215"/>
        <dbReference type="EC" id="2.10.1.1"/>
    </reaction>
</comment>
<evidence type="ECO:0000259" key="8">
    <source>
        <dbReference type="SMART" id="SM00852"/>
    </source>
</evidence>
<dbReference type="CDD" id="cd00887">
    <property type="entry name" value="MoeA"/>
    <property type="match status" value="1"/>
</dbReference>
<dbReference type="InterPro" id="IPR036425">
    <property type="entry name" value="MoaB/Mog-like_dom_sf"/>
</dbReference>
<dbReference type="InterPro" id="IPR005111">
    <property type="entry name" value="MoeA_C_domain_IV"/>
</dbReference>
<reference evidence="9 10" key="1">
    <citation type="submission" date="2017-09" db="EMBL/GenBank/DDBJ databases">
        <authorList>
            <person name="Ehlers B."/>
            <person name="Leendertz F.H."/>
        </authorList>
    </citation>
    <scope>NUCLEOTIDE SEQUENCE [LARGE SCALE GENOMIC DNA]</scope>
    <source>
        <strain evidence="9 10">CGMCC 1.05381</strain>
    </source>
</reference>
<dbReference type="PANTHER" id="PTHR10192:SF5">
    <property type="entry name" value="GEPHYRIN"/>
    <property type="match status" value="1"/>
</dbReference>
<dbReference type="Pfam" id="PF03454">
    <property type="entry name" value="MoeA_C"/>
    <property type="match status" value="1"/>
</dbReference>
<dbReference type="OrthoDB" id="9804758at2"/>
<dbReference type="Gene3D" id="2.170.190.11">
    <property type="entry name" value="Molybdopterin biosynthesis moea protein, domain 3"/>
    <property type="match status" value="1"/>
</dbReference>
<dbReference type="InterPro" id="IPR005110">
    <property type="entry name" value="MoeA_linker/N"/>
</dbReference>
<keyword evidence="4 7" id="KW-0500">Molybdenum</keyword>
<evidence type="ECO:0000256" key="1">
    <source>
        <dbReference type="ARBA" id="ARBA00002901"/>
    </source>
</evidence>
<comment type="cofactor">
    <cofactor evidence="7">
        <name>Mg(2+)</name>
        <dbReference type="ChEBI" id="CHEBI:18420"/>
    </cofactor>
</comment>
<dbReference type="NCBIfam" id="NF045515">
    <property type="entry name" value="Glp_gephyrin"/>
    <property type="match status" value="1"/>
</dbReference>
<dbReference type="NCBIfam" id="TIGR00177">
    <property type="entry name" value="molyb_syn"/>
    <property type="match status" value="1"/>
</dbReference>
<dbReference type="Pfam" id="PF03453">
    <property type="entry name" value="MoeA_N"/>
    <property type="match status" value="1"/>
</dbReference>
<evidence type="ECO:0000313" key="10">
    <source>
        <dbReference type="Proteomes" id="UP000219440"/>
    </source>
</evidence>
<dbReference type="RefSeq" id="WP_097059665.1">
    <property type="nucleotide sequence ID" value="NZ_BMLC01000002.1"/>
</dbReference>
<evidence type="ECO:0000256" key="5">
    <source>
        <dbReference type="ARBA" id="ARBA00023150"/>
    </source>
</evidence>
<dbReference type="PANTHER" id="PTHR10192">
    <property type="entry name" value="MOLYBDOPTERIN BIOSYNTHESIS PROTEIN"/>
    <property type="match status" value="1"/>
</dbReference>
<keyword evidence="7" id="KW-0460">Magnesium</keyword>
<comment type="function">
    <text evidence="1 7">Catalyzes the insertion of molybdate into adenylated molybdopterin with the concomitant release of AMP.</text>
</comment>
<protein>
    <recommendedName>
        <fullName evidence="7">Molybdopterin molybdenumtransferase</fullName>
        <ecNumber evidence="7">2.10.1.1</ecNumber>
    </recommendedName>
</protein>
<evidence type="ECO:0000256" key="7">
    <source>
        <dbReference type="RuleBase" id="RU365090"/>
    </source>
</evidence>
<evidence type="ECO:0000256" key="3">
    <source>
        <dbReference type="ARBA" id="ARBA00010763"/>
    </source>
</evidence>
<dbReference type="SUPFAM" id="SSF63882">
    <property type="entry name" value="MoeA N-terminal region -like"/>
    <property type="match status" value="1"/>
</dbReference>
<sequence>MAHATVAEHAAHVAALLSPALEPRTESVAIDDALGRVTATSVPCPVDLPLFDNSQMDGFAVRSADLATLPATLPIVGEIAARPSDPLPLLPGSAVRIMTGGVMPAGADAVVPVEDSTDDGASVTITRARSAGEYVRYRGSDIRQGDRLLPHGLRLGSRHLAVLAAAGLTSVPVLARVRVAIITTGSELIQPGAVPSLGQVFDSNATALAAAVRATGAVVAFRSHVLDDRAAMLAALEQAAASADLIFTSGGISMGEYEVVRETLEPLGAKVGHVAMQPGGPQATAVFEGVPVICFPGNPVSTQISFEVFAAPLLRDVGGVAAPARRRRTLTAGTASIAGKRQFLRGTAVGESAVTLAGGPSSHLVAGLAASDLLVIVPEDVTELVAGDSVETWEL</sequence>
<accession>A0A2C8YS06</accession>
<organism evidence="9 10">
    <name type="scientific">Salinibacterium xinjiangense</name>
    <dbReference type="NCBI Taxonomy" id="386302"/>
    <lineage>
        <taxon>Bacteria</taxon>
        <taxon>Bacillati</taxon>
        <taxon>Actinomycetota</taxon>
        <taxon>Actinomycetes</taxon>
        <taxon>Micrococcales</taxon>
        <taxon>Microbacteriaceae</taxon>
        <taxon>Salinibacterium</taxon>
    </lineage>
</organism>
<dbReference type="InterPro" id="IPR038987">
    <property type="entry name" value="MoeA-like"/>
</dbReference>
<dbReference type="Proteomes" id="UP000219440">
    <property type="component" value="Unassembled WGS sequence"/>
</dbReference>
<evidence type="ECO:0000313" key="9">
    <source>
        <dbReference type="EMBL" id="SOE53408.1"/>
    </source>
</evidence>
<dbReference type="GO" id="GO:0061599">
    <property type="term" value="F:molybdopterin molybdotransferase activity"/>
    <property type="evidence" value="ECO:0007669"/>
    <property type="project" value="UniProtKB-UniRule"/>
</dbReference>
<dbReference type="InterPro" id="IPR001453">
    <property type="entry name" value="MoaB/Mog_dom"/>
</dbReference>
<keyword evidence="5 7" id="KW-0501">Molybdenum cofactor biosynthesis</keyword>
<dbReference type="Pfam" id="PF00994">
    <property type="entry name" value="MoCF_biosynth"/>
    <property type="match status" value="1"/>
</dbReference>
<dbReference type="Gene3D" id="2.40.340.10">
    <property type="entry name" value="MoeA, C-terminal, domain IV"/>
    <property type="match status" value="1"/>
</dbReference>
<evidence type="ECO:0000256" key="4">
    <source>
        <dbReference type="ARBA" id="ARBA00022505"/>
    </source>
</evidence>
<feature type="domain" description="MoaB/Mog" evidence="8">
    <location>
        <begin position="180"/>
        <end position="316"/>
    </location>
</feature>
<dbReference type="AlphaFoldDB" id="A0A2C8YS06"/>
<dbReference type="EMBL" id="OCST01000001">
    <property type="protein sequence ID" value="SOE53408.1"/>
    <property type="molecule type" value="Genomic_DNA"/>
</dbReference>
<dbReference type="EC" id="2.10.1.1" evidence="7"/>
<dbReference type="InterPro" id="IPR036135">
    <property type="entry name" value="MoeA_linker/N_sf"/>
</dbReference>
<dbReference type="SUPFAM" id="SSF53218">
    <property type="entry name" value="Molybdenum cofactor biosynthesis proteins"/>
    <property type="match status" value="1"/>
</dbReference>
<dbReference type="UniPathway" id="UPA00344"/>
<dbReference type="SUPFAM" id="SSF63867">
    <property type="entry name" value="MoeA C-terminal domain-like"/>
    <property type="match status" value="1"/>
</dbReference>